<feature type="region of interest" description="Disordered" evidence="1">
    <location>
        <begin position="1"/>
        <end position="24"/>
    </location>
</feature>
<dbReference type="Gene3D" id="3.40.50.300">
    <property type="entry name" value="P-loop containing nucleotide triphosphate hydrolases"/>
    <property type="match status" value="1"/>
</dbReference>
<evidence type="ECO:0000256" key="1">
    <source>
        <dbReference type="SAM" id="MobiDB-lite"/>
    </source>
</evidence>
<sequence length="227" mass="25766">MLEQIGNPSPEANARADRQREDDRRRVEALNRKDCIKTLDQDLGNRFRRCSLTNYEIYNPAQRDVVDRLKVLQNDVVEHVQAGRGLFLYGNCGTGKDHLAVAILRKAAWEGLSARCINGIKLFGDVADAWRGEGSEGDVIGPLLRPDVLLISDPVLPSGITESNQRTLYRLIARRYDRRLSTWCTTNVAGSKGAIELLGNQVYSRLIDDAIRLHCSWECYRERRRIT</sequence>
<protein>
    <recommendedName>
        <fullName evidence="2">IstB-like ATP-binding domain-containing protein</fullName>
    </recommendedName>
</protein>
<reference evidence="3" key="1">
    <citation type="journal article" date="2015" name="Nature">
        <title>Complex archaea that bridge the gap between prokaryotes and eukaryotes.</title>
        <authorList>
            <person name="Spang A."/>
            <person name="Saw J.H."/>
            <person name="Jorgensen S.L."/>
            <person name="Zaremba-Niedzwiedzka K."/>
            <person name="Martijn J."/>
            <person name="Lind A.E."/>
            <person name="van Eijk R."/>
            <person name="Schleper C."/>
            <person name="Guy L."/>
            <person name="Ettema T.J."/>
        </authorList>
    </citation>
    <scope>NUCLEOTIDE SEQUENCE</scope>
</reference>
<organism evidence="3">
    <name type="scientific">marine sediment metagenome</name>
    <dbReference type="NCBI Taxonomy" id="412755"/>
    <lineage>
        <taxon>unclassified sequences</taxon>
        <taxon>metagenomes</taxon>
        <taxon>ecological metagenomes</taxon>
    </lineage>
</organism>
<evidence type="ECO:0000313" key="3">
    <source>
        <dbReference type="EMBL" id="KKM63585.1"/>
    </source>
</evidence>
<dbReference type="AlphaFoldDB" id="A0A0F9LH30"/>
<feature type="compositionally biased region" description="Basic and acidic residues" evidence="1">
    <location>
        <begin position="14"/>
        <end position="24"/>
    </location>
</feature>
<accession>A0A0F9LH30</accession>
<dbReference type="InterPro" id="IPR027417">
    <property type="entry name" value="P-loop_NTPase"/>
</dbReference>
<dbReference type="Pfam" id="PF01695">
    <property type="entry name" value="IstB_IS21"/>
    <property type="match status" value="1"/>
</dbReference>
<gene>
    <name evidence="3" type="ORF">LCGC14_1510040</name>
</gene>
<dbReference type="GO" id="GO:0005524">
    <property type="term" value="F:ATP binding"/>
    <property type="evidence" value="ECO:0007669"/>
    <property type="project" value="InterPro"/>
</dbReference>
<feature type="domain" description="IstB-like ATP-binding" evidence="2">
    <location>
        <begin position="58"/>
        <end position="194"/>
    </location>
</feature>
<evidence type="ECO:0000259" key="2">
    <source>
        <dbReference type="Pfam" id="PF01695"/>
    </source>
</evidence>
<comment type="caution">
    <text evidence="3">The sequence shown here is derived from an EMBL/GenBank/DDBJ whole genome shotgun (WGS) entry which is preliminary data.</text>
</comment>
<name>A0A0F9LH30_9ZZZZ</name>
<dbReference type="SUPFAM" id="SSF52540">
    <property type="entry name" value="P-loop containing nucleoside triphosphate hydrolases"/>
    <property type="match status" value="1"/>
</dbReference>
<proteinExistence type="predicted"/>
<dbReference type="InterPro" id="IPR002611">
    <property type="entry name" value="IstB_ATP-bd"/>
</dbReference>
<dbReference type="EMBL" id="LAZR01011070">
    <property type="protein sequence ID" value="KKM63585.1"/>
    <property type="molecule type" value="Genomic_DNA"/>
</dbReference>